<dbReference type="Proteomes" id="UP000528595">
    <property type="component" value="Unassembled WGS sequence"/>
</dbReference>
<accession>A0AB73GT42</accession>
<protein>
    <submittedName>
        <fullName evidence="1">Uncharacterized protein</fullName>
    </submittedName>
</protein>
<comment type="caution">
    <text evidence="1">The sequence shown here is derived from an EMBL/GenBank/DDBJ whole genome shotgun (WGS) entry which is preliminary data.</text>
</comment>
<name>A0AB73GT42_9XANT</name>
<proteinExistence type="predicted"/>
<sequence length="63" mass="7363">MLRAGNHSDIDDTWEVVCAKKFARPIRQWLGPMWRVPLRALDECARRKLIDLDVVCMHECLIA</sequence>
<evidence type="ECO:0000313" key="1">
    <source>
        <dbReference type="EMBL" id="MBB5669057.1"/>
    </source>
</evidence>
<dbReference type="EMBL" id="JACIIQ010000002">
    <property type="protein sequence ID" value="MBB5669057.1"/>
    <property type="molecule type" value="Genomic_DNA"/>
</dbReference>
<dbReference type="AlphaFoldDB" id="A0AB73GT42"/>
<organism evidence="1">
    <name type="scientific">Xanthomonas arboricola</name>
    <dbReference type="NCBI Taxonomy" id="56448"/>
    <lineage>
        <taxon>Bacteria</taxon>
        <taxon>Pseudomonadati</taxon>
        <taxon>Pseudomonadota</taxon>
        <taxon>Gammaproteobacteria</taxon>
        <taxon>Lysobacterales</taxon>
        <taxon>Lysobacteraceae</taxon>
        <taxon>Xanthomonas</taxon>
    </lineage>
</organism>
<gene>
    <name evidence="1" type="ORF">FHR65_000576</name>
</gene>
<reference evidence="1" key="1">
    <citation type="submission" date="2020-08" db="EMBL/GenBank/DDBJ databases">
        <title>Studying the diversity of plant-associated saprophytic bacteria and their role in host health and plant-pathogen interactions.</title>
        <authorList>
            <person name="Potnis N."/>
        </authorList>
    </citation>
    <scope>NUCLEOTIDE SEQUENCE</scope>
    <source>
        <strain evidence="1">F21</strain>
    </source>
</reference>